<protein>
    <submittedName>
        <fullName evidence="1">Uncharacterized protein</fullName>
    </submittedName>
</protein>
<proteinExistence type="predicted"/>
<evidence type="ECO:0000313" key="1">
    <source>
        <dbReference type="EMBL" id="BCK83390.1"/>
    </source>
</evidence>
<accession>A0A810Q5L7</accession>
<keyword evidence="2" id="KW-1185">Reference proteome</keyword>
<dbReference type="EMBL" id="AP023420">
    <property type="protein sequence ID" value="BCK83390.1"/>
    <property type="molecule type" value="Genomic_DNA"/>
</dbReference>
<dbReference type="RefSeq" id="WP_213542657.1">
    <property type="nucleotide sequence ID" value="NZ_AP023420.1"/>
</dbReference>
<sequence length="140" mass="14480">MAEFTGVFVQQIAANGNAVFSETPVSGSNCIVHREGSGIITLRGMTNQCRARYKVVFGGNIAIPTGGTVGPISVAIAVEGEALGSATAIVTPAAVNEFFNVFAAAFIEVPRGCCVTVAVKNTSTETIELENANVIVERVC</sequence>
<reference evidence="1" key="1">
    <citation type="submission" date="2020-09" db="EMBL/GenBank/DDBJ databases">
        <title>New species isolated from human feces.</title>
        <authorList>
            <person name="Kitahara M."/>
            <person name="Shigeno Y."/>
            <person name="Shime M."/>
            <person name="Matsumoto Y."/>
            <person name="Nakamura S."/>
            <person name="Motooka D."/>
            <person name="Fukuoka S."/>
            <person name="Nishikawa H."/>
            <person name="Benno Y."/>
        </authorList>
    </citation>
    <scope>NUCLEOTIDE SEQUENCE</scope>
    <source>
        <strain evidence="1">MM59</strain>
    </source>
</reference>
<name>A0A810Q5L7_9FIRM</name>
<gene>
    <name evidence="1" type="ORF">MM59RIKEN_07090</name>
</gene>
<dbReference type="AlphaFoldDB" id="A0A810Q5L7"/>
<evidence type="ECO:0000313" key="2">
    <source>
        <dbReference type="Proteomes" id="UP000679848"/>
    </source>
</evidence>
<dbReference type="KEGG" id="pfaa:MM59RIKEN_07090"/>
<dbReference type="Proteomes" id="UP000679848">
    <property type="component" value="Chromosome"/>
</dbReference>
<organism evidence="1 2">
    <name type="scientific">Pusillibacter faecalis</name>
    <dbReference type="NCBI Taxonomy" id="2714358"/>
    <lineage>
        <taxon>Bacteria</taxon>
        <taxon>Bacillati</taxon>
        <taxon>Bacillota</taxon>
        <taxon>Clostridia</taxon>
        <taxon>Eubacteriales</taxon>
        <taxon>Oscillospiraceae</taxon>
        <taxon>Pusillibacter</taxon>
    </lineage>
</organism>